<dbReference type="PANTHER" id="PTHR43649">
    <property type="entry name" value="ARABINOSE-BINDING PROTEIN-RELATED"/>
    <property type="match status" value="1"/>
</dbReference>
<feature type="compositionally biased region" description="Low complexity" evidence="1">
    <location>
        <begin position="53"/>
        <end position="67"/>
    </location>
</feature>
<evidence type="ECO:0000256" key="1">
    <source>
        <dbReference type="SAM" id="MobiDB-lite"/>
    </source>
</evidence>
<dbReference type="InterPro" id="IPR006059">
    <property type="entry name" value="SBP"/>
</dbReference>
<dbReference type="Gene3D" id="3.40.190.10">
    <property type="entry name" value="Periplasmic binding protein-like II"/>
    <property type="match status" value="1"/>
</dbReference>
<keyword evidence="3" id="KW-1185">Reference proteome</keyword>
<dbReference type="SUPFAM" id="SSF53850">
    <property type="entry name" value="Periplasmic binding protein-like II"/>
    <property type="match status" value="1"/>
</dbReference>
<feature type="region of interest" description="Disordered" evidence="1">
    <location>
        <begin position="49"/>
        <end position="71"/>
    </location>
</feature>
<organism evidence="2 3">
    <name type="scientific">Insulibacter thermoxylanivorax</name>
    <dbReference type="NCBI Taxonomy" id="2749268"/>
    <lineage>
        <taxon>Bacteria</taxon>
        <taxon>Bacillati</taxon>
        <taxon>Bacillota</taxon>
        <taxon>Bacilli</taxon>
        <taxon>Bacillales</taxon>
        <taxon>Paenibacillaceae</taxon>
        <taxon>Insulibacter</taxon>
    </lineage>
</organism>
<comment type="caution">
    <text evidence="2">The sequence shown here is derived from an EMBL/GenBank/DDBJ whole genome shotgun (WGS) entry which is preliminary data.</text>
</comment>
<dbReference type="PANTHER" id="PTHR43649:SF32">
    <property type="entry name" value="SUGAR BINDING SECRETED PROTEIN"/>
    <property type="match status" value="1"/>
</dbReference>
<dbReference type="Pfam" id="PF13416">
    <property type="entry name" value="SBP_bac_8"/>
    <property type="match status" value="1"/>
</dbReference>
<proteinExistence type="predicted"/>
<name>A0A916QCC5_9BACL</name>
<evidence type="ECO:0000313" key="3">
    <source>
        <dbReference type="Proteomes" id="UP000654993"/>
    </source>
</evidence>
<sequence length="469" mass="52004">MMKRRNALITNRLERGRTMSKMRKRSFLALVIALIFALAACTGGGSNGGNDNKGGNDPQPANNNNNNETPSNTEIIELSFWTLGNVNYEELAQEYMAENPHIKITVQNTGDQTAHHNNLTTALSANSGAPDIFQLEIGFMERFIGAQDKFHNLNDLGAQNVKDLYLDWKWAQASSPDGSFQIGLPTDIGPTVAYYRIDLFEEAGLPTDPEEVTAMIDTWDKFTAVAKEYSDKMGKPFVDSRDLIYNAVRDQSDGEIYYSKEDGSFIGDQNPQVRKAYDLTVKGIQEGWVSSHGLWSTEWTQGMNDGHHAVVLGPAWMLGNIKSGGPDTSGLWRIAQLPEGSGNWGGSFLVLPKEGKHPEEAYKFIEWMVGKEGQIKSFQTKGLMPSIPSVYDEPEFADFTDEFLGGQKSAVEFGKAATRVAPVYYGPLHDQTDAYIKEALQNVQEKGADPEAEWNAALDKILRLIERSQ</sequence>
<reference evidence="2" key="2">
    <citation type="journal article" date="2021" name="Data Brief">
        <title>Draft genome sequence data of the facultative, thermophilic, xylanolytic bacterium Paenibacillus sp. strain DA-C8.</title>
        <authorList>
            <person name="Chhe C."/>
            <person name="Uke A."/>
            <person name="Baramee S."/>
            <person name="Ungkulpasvich U."/>
            <person name="Tachaapaikoon C."/>
            <person name="Pason P."/>
            <person name="Waeonukul R."/>
            <person name="Ratanakhanokchai K."/>
            <person name="Kosugi A."/>
        </authorList>
    </citation>
    <scope>NUCLEOTIDE SEQUENCE</scope>
    <source>
        <strain evidence="2">DA-C8</strain>
    </source>
</reference>
<protein>
    <submittedName>
        <fullName evidence="2">ABC transporter substrate-binding protein</fullName>
    </submittedName>
</protein>
<dbReference type="EMBL" id="BMAQ01000009">
    <property type="protein sequence ID" value="GFR37965.1"/>
    <property type="molecule type" value="Genomic_DNA"/>
</dbReference>
<gene>
    <name evidence="2" type="primary">cebE</name>
    <name evidence="2" type="ORF">PRECH8_12610</name>
</gene>
<evidence type="ECO:0000313" key="2">
    <source>
        <dbReference type="EMBL" id="GFR37965.1"/>
    </source>
</evidence>
<dbReference type="InterPro" id="IPR050490">
    <property type="entry name" value="Bact_solute-bd_prot1"/>
</dbReference>
<dbReference type="Proteomes" id="UP000654993">
    <property type="component" value="Unassembled WGS sequence"/>
</dbReference>
<reference evidence="2" key="1">
    <citation type="submission" date="2020-08" db="EMBL/GenBank/DDBJ databases">
        <authorList>
            <person name="Uke A."/>
            <person name="Chhe C."/>
            <person name="Baramee S."/>
            <person name="Kosugi A."/>
        </authorList>
    </citation>
    <scope>NUCLEOTIDE SEQUENCE</scope>
    <source>
        <strain evidence="2">DA-C8</strain>
    </source>
</reference>
<dbReference type="AlphaFoldDB" id="A0A916QCC5"/>
<accession>A0A916QCC5</accession>